<dbReference type="EMBL" id="JBGMDY010000011">
    <property type="protein sequence ID" value="KAL2317878.1"/>
    <property type="molecule type" value="Genomic_DNA"/>
</dbReference>
<feature type="domain" description="Myb-like" evidence="8">
    <location>
        <begin position="9"/>
        <end position="62"/>
    </location>
</feature>
<reference evidence="10 11" key="1">
    <citation type="submission" date="2024-08" db="EMBL/GenBank/DDBJ databases">
        <title>Insights into the chromosomal genome structure of Flemingia macrophylla.</title>
        <authorList>
            <person name="Ding Y."/>
            <person name="Zhao Y."/>
            <person name="Bi W."/>
            <person name="Wu M."/>
            <person name="Zhao G."/>
            <person name="Gong Y."/>
            <person name="Li W."/>
            <person name="Zhang P."/>
        </authorList>
    </citation>
    <scope>NUCLEOTIDE SEQUENCE [LARGE SCALE GENOMIC DNA]</scope>
    <source>
        <strain evidence="10">DYQJB</strain>
        <tissue evidence="10">Leaf</tissue>
    </source>
</reference>
<evidence type="ECO:0000256" key="3">
    <source>
        <dbReference type="ARBA" id="ARBA00023015"/>
    </source>
</evidence>
<keyword evidence="11" id="KW-1185">Reference proteome</keyword>
<dbReference type="SUPFAM" id="SSF46689">
    <property type="entry name" value="Homeodomain-like"/>
    <property type="match status" value="1"/>
</dbReference>
<keyword evidence="4" id="KW-0238">DNA-binding</keyword>
<dbReference type="InterPro" id="IPR001005">
    <property type="entry name" value="SANT/Myb"/>
</dbReference>
<gene>
    <name evidence="10" type="ORF">Fmac_031754</name>
</gene>
<protein>
    <submittedName>
        <fullName evidence="10">Uncharacterized protein</fullName>
    </submittedName>
</protein>
<name>A0ABD1L2Y6_9FABA</name>
<keyword evidence="2" id="KW-0677">Repeat</keyword>
<evidence type="ECO:0000259" key="9">
    <source>
        <dbReference type="PROSITE" id="PS51294"/>
    </source>
</evidence>
<dbReference type="Gene3D" id="1.10.10.60">
    <property type="entry name" value="Homeodomain-like"/>
    <property type="match status" value="2"/>
</dbReference>
<feature type="domain" description="Myb-like" evidence="8">
    <location>
        <begin position="63"/>
        <end position="113"/>
    </location>
</feature>
<feature type="domain" description="HTH myb-type" evidence="9">
    <location>
        <begin position="63"/>
        <end position="117"/>
    </location>
</feature>
<keyword evidence="5" id="KW-0804">Transcription</keyword>
<dbReference type="PROSITE" id="PS50090">
    <property type="entry name" value="MYB_LIKE"/>
    <property type="match status" value="2"/>
</dbReference>
<dbReference type="GO" id="GO:0003677">
    <property type="term" value="F:DNA binding"/>
    <property type="evidence" value="ECO:0007669"/>
    <property type="project" value="UniProtKB-KW"/>
</dbReference>
<dbReference type="PANTHER" id="PTHR48000:SF67">
    <property type="entry name" value="MYB-LIKE DNA-BINDING DOMAIN CONTAINING PROTEIN, EXPRESSED"/>
    <property type="match status" value="1"/>
</dbReference>
<comment type="subcellular location">
    <subcellularLocation>
        <location evidence="1">Nucleus</location>
    </subcellularLocation>
</comment>
<dbReference type="FunFam" id="1.10.10.60:FF:000015">
    <property type="entry name" value="Transcription factor RAX3"/>
    <property type="match status" value="1"/>
</dbReference>
<dbReference type="FunFam" id="1.10.10.60:FF:000222">
    <property type="entry name" value="Transcription factor MYB36"/>
    <property type="match status" value="1"/>
</dbReference>
<dbReference type="Pfam" id="PF00249">
    <property type="entry name" value="Myb_DNA-binding"/>
    <property type="match status" value="2"/>
</dbReference>
<proteinExistence type="predicted"/>
<evidence type="ECO:0000256" key="4">
    <source>
        <dbReference type="ARBA" id="ARBA00023125"/>
    </source>
</evidence>
<keyword evidence="6" id="KW-0539">Nucleus</keyword>
<accession>A0ABD1L2Y6</accession>
<sequence length="358" mass="39727">MGRAPCCDKANVKKGPWSPEEDAKLKSYIEKHGTGGNWIALPQKIGLKRCGKSCRLRWLNYLRPNLKHGGFSEEEDNIICSLYVSIGSRWSVIAAQLPGRTDNDIKNYWNTRLKKKLLGKHRREPRNRGNYNIKQESDVNIGNSTDGDSSSLSLVHENSRTNQQQQQQCWPQNITMPVLPLPLTLPLPYTDHDPGFNDQDSIRKLLIKLGGRFSGDYYHPALDGLNLEPSDGQQVFQDQQVHVGSSSSSSACTATVSINNNEVQFAQSGDQCRYFGAQGSGVNTLLQGHGSNLTPAIEEMVPSDFPGGLEFLYGEDMIDHKIIESATNWGETSTSIYHHNSLASNCQGLEGFSYPGEQ</sequence>
<evidence type="ECO:0000256" key="2">
    <source>
        <dbReference type="ARBA" id="ARBA00022737"/>
    </source>
</evidence>
<feature type="region of interest" description="Disordered" evidence="7">
    <location>
        <begin position="119"/>
        <end position="163"/>
    </location>
</feature>
<dbReference type="CDD" id="cd00167">
    <property type="entry name" value="SANT"/>
    <property type="match status" value="2"/>
</dbReference>
<dbReference type="InterPro" id="IPR017930">
    <property type="entry name" value="Myb_dom"/>
</dbReference>
<evidence type="ECO:0000313" key="10">
    <source>
        <dbReference type="EMBL" id="KAL2317878.1"/>
    </source>
</evidence>
<dbReference type="PANTHER" id="PTHR48000">
    <property type="entry name" value="OS09G0431300 PROTEIN"/>
    <property type="match status" value="1"/>
</dbReference>
<dbReference type="PROSITE" id="PS51294">
    <property type="entry name" value="HTH_MYB"/>
    <property type="match status" value="2"/>
</dbReference>
<feature type="domain" description="HTH myb-type" evidence="9">
    <location>
        <begin position="9"/>
        <end position="62"/>
    </location>
</feature>
<evidence type="ECO:0000259" key="8">
    <source>
        <dbReference type="PROSITE" id="PS50090"/>
    </source>
</evidence>
<dbReference type="Proteomes" id="UP001603857">
    <property type="component" value="Unassembled WGS sequence"/>
</dbReference>
<dbReference type="GO" id="GO:0005634">
    <property type="term" value="C:nucleus"/>
    <property type="evidence" value="ECO:0007669"/>
    <property type="project" value="UniProtKB-SubCell"/>
</dbReference>
<evidence type="ECO:0000256" key="1">
    <source>
        <dbReference type="ARBA" id="ARBA00004123"/>
    </source>
</evidence>
<evidence type="ECO:0000256" key="6">
    <source>
        <dbReference type="ARBA" id="ARBA00023242"/>
    </source>
</evidence>
<dbReference type="AlphaFoldDB" id="A0ABD1L2Y6"/>
<dbReference type="SMART" id="SM00717">
    <property type="entry name" value="SANT"/>
    <property type="match status" value="2"/>
</dbReference>
<dbReference type="InterPro" id="IPR009057">
    <property type="entry name" value="Homeodomain-like_sf"/>
</dbReference>
<evidence type="ECO:0000256" key="5">
    <source>
        <dbReference type="ARBA" id="ARBA00023163"/>
    </source>
</evidence>
<keyword evidence="3" id="KW-0805">Transcription regulation</keyword>
<evidence type="ECO:0000313" key="11">
    <source>
        <dbReference type="Proteomes" id="UP001603857"/>
    </source>
</evidence>
<feature type="compositionally biased region" description="Polar residues" evidence="7">
    <location>
        <begin position="129"/>
        <end position="153"/>
    </location>
</feature>
<evidence type="ECO:0000256" key="7">
    <source>
        <dbReference type="SAM" id="MobiDB-lite"/>
    </source>
</evidence>
<comment type="caution">
    <text evidence="10">The sequence shown here is derived from an EMBL/GenBank/DDBJ whole genome shotgun (WGS) entry which is preliminary data.</text>
</comment>
<organism evidence="10 11">
    <name type="scientific">Flemingia macrophylla</name>
    <dbReference type="NCBI Taxonomy" id="520843"/>
    <lineage>
        <taxon>Eukaryota</taxon>
        <taxon>Viridiplantae</taxon>
        <taxon>Streptophyta</taxon>
        <taxon>Embryophyta</taxon>
        <taxon>Tracheophyta</taxon>
        <taxon>Spermatophyta</taxon>
        <taxon>Magnoliopsida</taxon>
        <taxon>eudicotyledons</taxon>
        <taxon>Gunneridae</taxon>
        <taxon>Pentapetalae</taxon>
        <taxon>rosids</taxon>
        <taxon>fabids</taxon>
        <taxon>Fabales</taxon>
        <taxon>Fabaceae</taxon>
        <taxon>Papilionoideae</taxon>
        <taxon>50 kb inversion clade</taxon>
        <taxon>NPAAA clade</taxon>
        <taxon>indigoferoid/millettioid clade</taxon>
        <taxon>Phaseoleae</taxon>
        <taxon>Flemingia</taxon>
    </lineage>
</organism>